<name>A0A9N9WPN1_9DIPT</name>
<feature type="compositionally biased region" description="Polar residues" evidence="3">
    <location>
        <begin position="235"/>
        <end position="244"/>
    </location>
</feature>
<dbReference type="PROSITE" id="PS51184">
    <property type="entry name" value="JMJC"/>
    <property type="match status" value="1"/>
</dbReference>
<dbReference type="PANTHER" id="PTHR10694:SF113">
    <property type="entry name" value="PROTEIN JUMONJI"/>
    <property type="match status" value="1"/>
</dbReference>
<gene>
    <name evidence="7" type="ORF">CHIRRI_LOCUS2287</name>
</gene>
<dbReference type="EMBL" id="OU895877">
    <property type="protein sequence ID" value="CAG9799318.1"/>
    <property type="molecule type" value="Genomic_DNA"/>
</dbReference>
<dbReference type="GO" id="GO:0006338">
    <property type="term" value="P:chromatin remodeling"/>
    <property type="evidence" value="ECO:0007669"/>
    <property type="project" value="TreeGrafter"/>
</dbReference>
<dbReference type="SMART" id="SM00545">
    <property type="entry name" value="JmjN"/>
    <property type="match status" value="1"/>
</dbReference>
<feature type="region of interest" description="Disordered" evidence="3">
    <location>
        <begin position="1029"/>
        <end position="1135"/>
    </location>
</feature>
<keyword evidence="2" id="KW-0539">Nucleus</keyword>
<keyword evidence="8" id="KW-1185">Reference proteome</keyword>
<dbReference type="SMART" id="SM00558">
    <property type="entry name" value="JmjC"/>
    <property type="match status" value="1"/>
</dbReference>
<accession>A0A9N9WPN1</accession>
<dbReference type="InterPro" id="IPR001606">
    <property type="entry name" value="ARID_dom"/>
</dbReference>
<feature type="region of interest" description="Disordered" evidence="3">
    <location>
        <begin position="1849"/>
        <end position="1876"/>
    </location>
</feature>
<feature type="compositionally biased region" description="Basic and acidic residues" evidence="3">
    <location>
        <begin position="1050"/>
        <end position="1062"/>
    </location>
</feature>
<feature type="domain" description="JmjN" evidence="5">
    <location>
        <begin position="1246"/>
        <end position="1287"/>
    </location>
</feature>
<feature type="compositionally biased region" description="Basic and acidic residues" evidence="3">
    <location>
        <begin position="53"/>
        <end position="63"/>
    </location>
</feature>
<dbReference type="Pfam" id="PF02375">
    <property type="entry name" value="JmjN"/>
    <property type="match status" value="1"/>
</dbReference>
<feature type="region of interest" description="Disordered" evidence="3">
    <location>
        <begin position="1"/>
        <end position="41"/>
    </location>
</feature>
<dbReference type="GO" id="GO:0010468">
    <property type="term" value="P:regulation of gene expression"/>
    <property type="evidence" value="ECO:0007669"/>
    <property type="project" value="TreeGrafter"/>
</dbReference>
<dbReference type="InterPro" id="IPR003349">
    <property type="entry name" value="JmjN"/>
</dbReference>
<proteinExistence type="predicted"/>
<feature type="compositionally biased region" description="Low complexity" evidence="3">
    <location>
        <begin position="384"/>
        <end position="411"/>
    </location>
</feature>
<feature type="region of interest" description="Disordered" evidence="3">
    <location>
        <begin position="48"/>
        <end position="67"/>
    </location>
</feature>
<feature type="compositionally biased region" description="Basic and acidic residues" evidence="3">
    <location>
        <begin position="113"/>
        <end position="126"/>
    </location>
</feature>
<feature type="region of interest" description="Disordered" evidence="3">
    <location>
        <begin position="1423"/>
        <end position="1457"/>
    </location>
</feature>
<dbReference type="SMART" id="SM00501">
    <property type="entry name" value="BRIGHT"/>
    <property type="match status" value="1"/>
</dbReference>
<feature type="compositionally biased region" description="Acidic residues" evidence="3">
    <location>
        <begin position="1433"/>
        <end position="1457"/>
    </location>
</feature>
<dbReference type="GO" id="GO:0003677">
    <property type="term" value="F:DNA binding"/>
    <property type="evidence" value="ECO:0007669"/>
    <property type="project" value="InterPro"/>
</dbReference>
<dbReference type="FunFam" id="1.10.150.60:FF:000012">
    <property type="entry name" value="Blast:Protein Jumonji"/>
    <property type="match status" value="1"/>
</dbReference>
<evidence type="ECO:0000313" key="8">
    <source>
        <dbReference type="Proteomes" id="UP001153620"/>
    </source>
</evidence>
<sequence>MVVSKRKKDNKEIAPPTPELKRTKIQAQRKFPQGQVPPSSAYLTYNLTAGNETPKEKSPEKELLPNLRPNTEDFLTFLCFRGTSSLPKELDFTNSLSNQPSTSGTASATRINNNEKKRQDKTESSSKKKVNNTSITNNNNNNSNNSIKINKNDEATKVTSSDKEKKNDEQNPQTSTSEKKETKKSFMPFAVRKRAEIHPVRNDKKKAQNSNNKKKQNLQKEHKSETLNDNKEVQNEQQRVTRSNPVEEKSLQSFGNKRRSQNNEESSDSYALNTKNIKLDKSPRIELTPIEKVPIETLKKDSKINVNIKKKIQNSDQVKRQTRLSALRNPPNSSTNEKRETSKNNDKLLYDSEKYFFSSEDDDDDDQPLLKSDSNNDKKKKKVQANNKNRSKFSINKSKTNSKNTANKPANEVQSGIKNNKKKDIEQSINEEVVVSDKSVENDSRVENDKTIIESTSMPEKKKVGRKKKTQKEIEKDKDNSQANTTDLSENETRSRPMRKTKEAATIYMELIGRKLTLHDSSDNDSSLDSLEVPNLKRVELLENELKANVGKAKVSAEAERKRNEDKKGSTSVKKTTTKIEMKNTKVNESATKNDDDDELQKNVSFDDKKFEKSFSDSDEEPLATKVIKNAPLASKATPKKRGRKSNQELAEIARKAEEQRQADKLKQQIKELSDTKIETTPKQSSSVKLEIVNPPIVSIPQETKMSIQNEVIKSTFDEIKDSVPRLVKSQEITKTTKNHEVKVDIQSQNDDDFVKGFDTNCTKPISAIKSSINLLPSKEESEKIFGIASVTLAQSSGPLDTKCTLGKCGSIHKPSLGPAVLTESALGNSLSPKDRRKSKVNMTREQIQKWLDEASWTPIPDDEMESIDLKTTSKASTSSAILSKSGDESQSSTITKEKIVDQSPSNFNDQVKQTKSESISLQKLQNSLRAEIGNSKTVATKIEENIKKKDIESQNVSFDSQASNSAIKSPVNDKKIPIYQTQQQIQQQQRRAPVYKATVDKPATKTKLTPIVPSSFAAFSPENEHSIYSFDREDDDFPTPTTPFRRSNSKTDDNNKRDNESQTKATPSKSIQPSHVSLTLSPEDNKKSASISVGVPDDHKKENSSKVDVQEKDDSDSEGHTFYIPLQASNTSSGNKTIQGVAVKLGTEGAEGPNQRIIMHAKLVTKSKINSTPIPESMTNMQELVKTLMASKETSKPIQTVQPRFKSNEAVESVSTSLQPEPSTSSLVANQRTKQTTKLGVMNEAPIFRPTEKEFQDPIEYIERITPLARRFGICRIIPPETFKPECRVSDEMRFTAYNQYVHKMLHRWGPSAKEFAAIKKYLATQSIIFQRPPLIAGIEVDLPRLYHTVQELGGLKEVIEKKKWAKVAEDMCIPKSAHDRVTKLDDIYCKYLLPYDTLSPNERQKLFDEVEADWAKREAKARRNADKGVDSDEQNDSESDEQNESDDDEECDDNESMECMVKGRSMALSQFYRIARNMVTLWFKTPEPVNSEIETEYWRHVAVRDSHVCVHYGSIDSSAYGYGFPAHGPKTKLSPCAKHPWNLKVLTNNCGSILRSLGPVMGVTVPTLHVGMLFSAVCWYRDPHGLPWIEYLHTGASKIWYAVPDEQSSNFRSALTSLVPSHCQNKTIWLPCDTTMVPPYMLTDRNVSLCRTEQQPGQFVVVFPRAYTSSVCTGYTVSESVYFATHNWLDTAHLDFKDVQESCEPMMFSLEQLLFAIANDQRSKEETIKKILPMLKEVFDMEKKNRNLLKESGVNAVEKIHEIKKQINAEELECNYCRANLHISWIKLDDDEEENNVYCLKHALRYINDNRIQANQCKLMYTYTTEEIEKLIKKLKLKVVVSDENVGHSSSTAVDSQQKSKGKLHQKGKATSNK</sequence>
<evidence type="ECO:0008006" key="9">
    <source>
        <dbReference type="Google" id="ProtNLM"/>
    </source>
</evidence>
<feature type="compositionally biased region" description="Polar residues" evidence="3">
    <location>
        <begin position="1849"/>
        <end position="1861"/>
    </location>
</feature>
<feature type="domain" description="JmjC" evidence="6">
    <location>
        <begin position="1537"/>
        <end position="1702"/>
    </location>
</feature>
<dbReference type="InterPro" id="IPR004198">
    <property type="entry name" value="Znf_C5HC2"/>
</dbReference>
<feature type="compositionally biased region" description="Polar residues" evidence="3">
    <location>
        <begin position="91"/>
        <end position="112"/>
    </location>
</feature>
<evidence type="ECO:0000259" key="5">
    <source>
        <dbReference type="PROSITE" id="PS51183"/>
    </source>
</evidence>
<dbReference type="SUPFAM" id="SSF51197">
    <property type="entry name" value="Clavaminate synthase-like"/>
    <property type="match status" value="1"/>
</dbReference>
<dbReference type="Gene3D" id="1.10.150.60">
    <property type="entry name" value="ARID DNA-binding domain"/>
    <property type="match status" value="1"/>
</dbReference>
<feature type="domain" description="ARID" evidence="4">
    <location>
        <begin position="1310"/>
        <end position="1402"/>
    </location>
</feature>
<feature type="compositionally biased region" description="Polar residues" evidence="3">
    <location>
        <begin position="1063"/>
        <end position="1083"/>
    </location>
</feature>
<feature type="compositionally biased region" description="Basic and acidic residues" evidence="3">
    <location>
        <begin position="1097"/>
        <end position="1113"/>
    </location>
</feature>
<evidence type="ECO:0000313" key="7">
    <source>
        <dbReference type="EMBL" id="CAG9799318.1"/>
    </source>
</evidence>
<protein>
    <recommendedName>
        <fullName evidence="9">Protein Jumonji</fullName>
    </recommendedName>
</protein>
<dbReference type="SUPFAM" id="SSF46774">
    <property type="entry name" value="ARID-like"/>
    <property type="match status" value="1"/>
</dbReference>
<feature type="compositionally biased region" description="Basic and acidic residues" evidence="3">
    <location>
        <begin position="438"/>
        <end position="452"/>
    </location>
</feature>
<dbReference type="Proteomes" id="UP001153620">
    <property type="component" value="Chromosome 1"/>
</dbReference>
<feature type="compositionally biased region" description="Basic and acidic residues" evidence="3">
    <location>
        <begin position="555"/>
        <end position="569"/>
    </location>
</feature>
<feature type="compositionally biased region" description="Basic and acidic residues" evidence="3">
    <location>
        <begin position="605"/>
        <end position="616"/>
    </location>
</feature>
<dbReference type="Pfam" id="PF02928">
    <property type="entry name" value="zf-C5HC2"/>
    <property type="match status" value="1"/>
</dbReference>
<reference evidence="7" key="1">
    <citation type="submission" date="2022-01" db="EMBL/GenBank/DDBJ databases">
        <authorList>
            <person name="King R."/>
        </authorList>
    </citation>
    <scope>NUCLEOTIDE SEQUENCE</scope>
</reference>
<feature type="compositionally biased region" description="Low complexity" evidence="3">
    <location>
        <begin position="131"/>
        <end position="149"/>
    </location>
</feature>
<feature type="region of interest" description="Disordered" evidence="3">
    <location>
        <begin position="91"/>
        <end position="275"/>
    </location>
</feature>
<dbReference type="CDD" id="cd16870">
    <property type="entry name" value="ARID_JARD2"/>
    <property type="match status" value="1"/>
</dbReference>
<feature type="compositionally biased region" description="Basic and acidic residues" evidence="3">
    <location>
        <begin position="193"/>
        <end position="206"/>
    </location>
</feature>
<feature type="compositionally biased region" description="Basic and acidic residues" evidence="3">
    <location>
        <begin position="491"/>
        <end position="502"/>
    </location>
</feature>
<feature type="compositionally biased region" description="Basic and acidic residues" evidence="3">
    <location>
        <begin position="471"/>
        <end position="480"/>
    </location>
</feature>
<dbReference type="PROSITE" id="PS51011">
    <property type="entry name" value="ARID"/>
    <property type="match status" value="1"/>
</dbReference>
<feature type="region of interest" description="Disordered" evidence="3">
    <location>
        <begin position="549"/>
        <end position="650"/>
    </location>
</feature>
<feature type="region of interest" description="Disordered" evidence="3">
    <location>
        <begin position="312"/>
        <end position="502"/>
    </location>
</feature>
<dbReference type="PROSITE" id="PS51183">
    <property type="entry name" value="JMJN"/>
    <property type="match status" value="1"/>
</dbReference>
<comment type="subcellular location">
    <subcellularLocation>
        <location evidence="1">Nucleus</location>
    </subcellularLocation>
</comment>
<feature type="compositionally biased region" description="Basic and acidic residues" evidence="3">
    <location>
        <begin position="1423"/>
        <end position="1432"/>
    </location>
</feature>
<dbReference type="SMART" id="SM01014">
    <property type="entry name" value="ARID"/>
    <property type="match status" value="1"/>
</dbReference>
<feature type="compositionally biased region" description="Basic and acidic residues" evidence="3">
    <location>
        <begin position="218"/>
        <end position="234"/>
    </location>
</feature>
<dbReference type="InterPro" id="IPR036431">
    <property type="entry name" value="ARID_dom_sf"/>
</dbReference>
<reference evidence="7" key="2">
    <citation type="submission" date="2022-10" db="EMBL/GenBank/DDBJ databases">
        <authorList>
            <consortium name="ENA_rothamsted_submissions"/>
            <consortium name="culmorum"/>
            <person name="King R."/>
        </authorList>
    </citation>
    <scope>NUCLEOTIDE SEQUENCE</scope>
</reference>
<dbReference type="PANTHER" id="PTHR10694">
    <property type="entry name" value="LYSINE-SPECIFIC DEMETHYLASE"/>
    <property type="match status" value="1"/>
</dbReference>
<evidence type="ECO:0000256" key="3">
    <source>
        <dbReference type="SAM" id="MobiDB-lite"/>
    </source>
</evidence>
<dbReference type="OrthoDB" id="8951118at2759"/>
<dbReference type="GO" id="GO:0005634">
    <property type="term" value="C:nucleus"/>
    <property type="evidence" value="ECO:0007669"/>
    <property type="project" value="UniProtKB-SubCell"/>
</dbReference>
<dbReference type="GO" id="GO:0000785">
    <property type="term" value="C:chromatin"/>
    <property type="evidence" value="ECO:0007669"/>
    <property type="project" value="TreeGrafter"/>
</dbReference>
<feature type="compositionally biased region" description="Basic and acidic residues" evidence="3">
    <location>
        <begin position="150"/>
        <end position="169"/>
    </location>
</feature>
<feature type="compositionally biased region" description="Polar residues" evidence="3">
    <location>
        <begin position="903"/>
        <end position="915"/>
    </location>
</feature>
<evidence type="ECO:0000259" key="6">
    <source>
        <dbReference type="PROSITE" id="PS51184"/>
    </source>
</evidence>
<dbReference type="Pfam" id="PF02373">
    <property type="entry name" value="JmjC"/>
    <property type="match status" value="1"/>
</dbReference>
<organism evidence="7 8">
    <name type="scientific">Chironomus riparius</name>
    <dbReference type="NCBI Taxonomy" id="315576"/>
    <lineage>
        <taxon>Eukaryota</taxon>
        <taxon>Metazoa</taxon>
        <taxon>Ecdysozoa</taxon>
        <taxon>Arthropoda</taxon>
        <taxon>Hexapoda</taxon>
        <taxon>Insecta</taxon>
        <taxon>Pterygota</taxon>
        <taxon>Neoptera</taxon>
        <taxon>Endopterygota</taxon>
        <taxon>Diptera</taxon>
        <taxon>Nematocera</taxon>
        <taxon>Chironomoidea</taxon>
        <taxon>Chironomidae</taxon>
        <taxon>Chironominae</taxon>
        <taxon>Chironomus</taxon>
    </lineage>
</organism>
<feature type="region of interest" description="Disordered" evidence="3">
    <location>
        <begin position="878"/>
        <end position="915"/>
    </location>
</feature>
<dbReference type="InterPro" id="IPR003347">
    <property type="entry name" value="JmjC_dom"/>
</dbReference>
<feature type="compositionally biased region" description="Basic and acidic residues" evidence="3">
    <location>
        <begin position="336"/>
        <end position="354"/>
    </location>
</feature>
<dbReference type="Gene3D" id="2.60.120.650">
    <property type="entry name" value="Cupin"/>
    <property type="match status" value="1"/>
</dbReference>
<evidence type="ECO:0000256" key="2">
    <source>
        <dbReference type="ARBA" id="ARBA00023242"/>
    </source>
</evidence>
<evidence type="ECO:0000259" key="4">
    <source>
        <dbReference type="PROSITE" id="PS51011"/>
    </source>
</evidence>
<evidence type="ECO:0000256" key="1">
    <source>
        <dbReference type="ARBA" id="ARBA00004123"/>
    </source>
</evidence>
<dbReference type="Pfam" id="PF01388">
    <property type="entry name" value="ARID"/>
    <property type="match status" value="1"/>
</dbReference>
<dbReference type="FunFam" id="2.60.120.650:FF:000027">
    <property type="entry name" value="Jumonji/arid domain-containing protein"/>
    <property type="match status" value="1"/>
</dbReference>